<evidence type="ECO:0000256" key="5">
    <source>
        <dbReference type="SAM" id="MobiDB-lite"/>
    </source>
</evidence>
<comment type="catalytic activity">
    <reaction evidence="4">
        <text>2 GTP = 3',3'-c-di-GMP + 2 diphosphate</text>
        <dbReference type="Rhea" id="RHEA:24898"/>
        <dbReference type="ChEBI" id="CHEBI:33019"/>
        <dbReference type="ChEBI" id="CHEBI:37565"/>
        <dbReference type="ChEBI" id="CHEBI:58805"/>
        <dbReference type="EC" id="2.7.7.65"/>
    </reaction>
</comment>
<dbReference type="GO" id="GO:1902201">
    <property type="term" value="P:negative regulation of bacterial-type flagellum-dependent cell motility"/>
    <property type="evidence" value="ECO:0007669"/>
    <property type="project" value="TreeGrafter"/>
</dbReference>
<dbReference type="InterPro" id="IPR043128">
    <property type="entry name" value="Rev_trsase/Diguanyl_cyclase"/>
</dbReference>
<comment type="caution">
    <text evidence="7">The sequence shown here is derived from an EMBL/GenBank/DDBJ whole genome shotgun (WGS) entry which is preliminary data.</text>
</comment>
<dbReference type="GO" id="GO:0005886">
    <property type="term" value="C:plasma membrane"/>
    <property type="evidence" value="ECO:0007669"/>
    <property type="project" value="TreeGrafter"/>
</dbReference>
<keyword evidence="8" id="KW-1185">Reference proteome</keyword>
<dbReference type="InterPro" id="IPR000160">
    <property type="entry name" value="GGDEF_dom"/>
</dbReference>
<dbReference type="SUPFAM" id="SSF55073">
    <property type="entry name" value="Nucleotide cyclase"/>
    <property type="match status" value="1"/>
</dbReference>
<dbReference type="PROSITE" id="PS50887">
    <property type="entry name" value="GGDEF"/>
    <property type="match status" value="1"/>
</dbReference>
<accession>A0A2V3UBF9</accession>
<evidence type="ECO:0000259" key="6">
    <source>
        <dbReference type="PROSITE" id="PS50887"/>
    </source>
</evidence>
<sequence length="462" mass="51104">MSASKKPDSQKGDGGPAAQAPDVPRPSVSSAQDILQAVVTEAADELVRIFYDRFLQHPEASAFLSHAVVHERLSTSLRAWLIDLARIGDTESFADRQRHIGEVHARVRIPIHLVLEGAGLIRSRLITLLKDRASFDPTTFADVVLLLSQRIDHAMSLMSRAYVTRATKGAQADEAFRLFALGQDIGLERESQRAALMEWSQSVVFGLFGEENARRQQPIMNSSFGLWLRHRAGVMFQGTPAIDRINETMLHIDTVLLPKLVEAKAAGPAETAPAIEALQSCIKTIKLLLADLFQSVAGLENGRDPLTRTLNRRFLPSILGREIAMAQKNNSPFTVLMIDIDHFKRINDGWGHSAGDVVLRQVAEIILDAVRLSDFVFRYGGEEFLVALVETAPEGAHQIAERIRSAIMDRSLLLPNGETLHVTASIGLATFEGHPDFEFVVRASDQALYRAKRLGRNRTEMA</sequence>
<dbReference type="Proteomes" id="UP000248021">
    <property type="component" value="Unassembled WGS sequence"/>
</dbReference>
<dbReference type="RefSeq" id="WP_110373842.1">
    <property type="nucleotide sequence ID" value="NZ_JAHBRY010000001.1"/>
</dbReference>
<reference evidence="7 8" key="1">
    <citation type="submission" date="2018-05" db="EMBL/GenBank/DDBJ databases">
        <title>Genomic Encyclopedia of Type Strains, Phase IV (KMG-IV): sequencing the most valuable type-strain genomes for metagenomic binning, comparative biology and taxonomic classification.</title>
        <authorList>
            <person name="Goeker M."/>
        </authorList>
    </citation>
    <scope>NUCLEOTIDE SEQUENCE [LARGE SCALE GENOMIC DNA]</scope>
    <source>
        <strain evidence="7 8">DSM 6462</strain>
    </source>
</reference>
<dbReference type="SUPFAM" id="SSF46458">
    <property type="entry name" value="Globin-like"/>
    <property type="match status" value="1"/>
</dbReference>
<dbReference type="GO" id="GO:0020037">
    <property type="term" value="F:heme binding"/>
    <property type="evidence" value="ECO:0007669"/>
    <property type="project" value="InterPro"/>
</dbReference>
<feature type="domain" description="GGDEF" evidence="6">
    <location>
        <begin position="331"/>
        <end position="462"/>
    </location>
</feature>
<protein>
    <recommendedName>
        <fullName evidence="2">Diguanylate cyclase DosC</fullName>
        <ecNumber evidence="1">2.7.7.65</ecNumber>
    </recommendedName>
    <alternativeName>
        <fullName evidence="3">Direct oxygen-sensing cyclase</fullName>
    </alternativeName>
</protein>
<dbReference type="InterPro" id="IPR009050">
    <property type="entry name" value="Globin-like_sf"/>
</dbReference>
<dbReference type="Gene3D" id="1.10.490.10">
    <property type="entry name" value="Globins"/>
    <property type="match status" value="1"/>
</dbReference>
<dbReference type="InterPro" id="IPR012292">
    <property type="entry name" value="Globin/Proto"/>
</dbReference>
<dbReference type="PANTHER" id="PTHR45138">
    <property type="entry name" value="REGULATORY COMPONENTS OF SENSORY TRANSDUCTION SYSTEM"/>
    <property type="match status" value="1"/>
</dbReference>
<dbReference type="GO" id="GO:0052621">
    <property type="term" value="F:diguanylate cyclase activity"/>
    <property type="evidence" value="ECO:0007669"/>
    <property type="project" value="UniProtKB-EC"/>
</dbReference>
<evidence type="ECO:0000313" key="7">
    <source>
        <dbReference type="EMBL" id="PXW61531.1"/>
    </source>
</evidence>
<dbReference type="EMBL" id="QJJK01000003">
    <property type="protein sequence ID" value="PXW61531.1"/>
    <property type="molecule type" value="Genomic_DNA"/>
</dbReference>
<evidence type="ECO:0000256" key="2">
    <source>
        <dbReference type="ARBA" id="ARBA00015125"/>
    </source>
</evidence>
<dbReference type="Pfam" id="PF00990">
    <property type="entry name" value="GGDEF"/>
    <property type="match status" value="1"/>
</dbReference>
<dbReference type="SMART" id="SM00267">
    <property type="entry name" value="GGDEF"/>
    <property type="match status" value="1"/>
</dbReference>
<name>A0A2V3UBF9_9HYPH</name>
<dbReference type="InterPro" id="IPR048442">
    <property type="entry name" value="DosC_2nd"/>
</dbReference>
<dbReference type="PANTHER" id="PTHR45138:SF9">
    <property type="entry name" value="DIGUANYLATE CYCLASE DGCM-RELATED"/>
    <property type="match status" value="1"/>
</dbReference>
<dbReference type="OrthoDB" id="9812260at2"/>
<evidence type="ECO:0000256" key="4">
    <source>
        <dbReference type="ARBA" id="ARBA00034247"/>
    </source>
</evidence>
<dbReference type="InterPro" id="IPR044398">
    <property type="entry name" value="Globin-sensor_dom"/>
</dbReference>
<dbReference type="Pfam" id="PF21118">
    <property type="entry name" value="DosC_2nd"/>
    <property type="match status" value="1"/>
</dbReference>
<dbReference type="InterPro" id="IPR029787">
    <property type="entry name" value="Nucleotide_cyclase"/>
</dbReference>
<dbReference type="Pfam" id="PF11563">
    <property type="entry name" value="Protoglobin"/>
    <property type="match status" value="1"/>
</dbReference>
<organism evidence="7 8">
    <name type="scientific">Chelatococcus asaccharovorans</name>
    <dbReference type="NCBI Taxonomy" id="28210"/>
    <lineage>
        <taxon>Bacteria</taxon>
        <taxon>Pseudomonadati</taxon>
        <taxon>Pseudomonadota</taxon>
        <taxon>Alphaproteobacteria</taxon>
        <taxon>Hyphomicrobiales</taxon>
        <taxon>Chelatococcaceae</taxon>
        <taxon>Chelatococcus</taxon>
    </lineage>
</organism>
<dbReference type="FunFam" id="3.30.70.270:FF:000001">
    <property type="entry name" value="Diguanylate cyclase domain protein"/>
    <property type="match status" value="1"/>
</dbReference>
<evidence type="ECO:0000313" key="8">
    <source>
        <dbReference type="Proteomes" id="UP000248021"/>
    </source>
</evidence>
<dbReference type="AlphaFoldDB" id="A0A2V3UBF9"/>
<dbReference type="NCBIfam" id="TIGR00254">
    <property type="entry name" value="GGDEF"/>
    <property type="match status" value="1"/>
</dbReference>
<evidence type="ECO:0000256" key="1">
    <source>
        <dbReference type="ARBA" id="ARBA00012528"/>
    </source>
</evidence>
<dbReference type="CDD" id="cd01949">
    <property type="entry name" value="GGDEF"/>
    <property type="match status" value="1"/>
</dbReference>
<evidence type="ECO:0000256" key="3">
    <source>
        <dbReference type="ARBA" id="ARBA00029839"/>
    </source>
</evidence>
<gene>
    <name evidence="7" type="ORF">C7450_10347</name>
</gene>
<dbReference type="Gene3D" id="3.30.70.270">
    <property type="match status" value="1"/>
</dbReference>
<feature type="compositionally biased region" description="Basic and acidic residues" evidence="5">
    <location>
        <begin position="1"/>
        <end position="11"/>
    </location>
</feature>
<proteinExistence type="predicted"/>
<dbReference type="InterPro" id="IPR050469">
    <property type="entry name" value="Diguanylate_Cyclase"/>
</dbReference>
<feature type="region of interest" description="Disordered" evidence="5">
    <location>
        <begin position="1"/>
        <end position="27"/>
    </location>
</feature>
<dbReference type="GO" id="GO:0043709">
    <property type="term" value="P:cell adhesion involved in single-species biofilm formation"/>
    <property type="evidence" value="ECO:0007669"/>
    <property type="project" value="TreeGrafter"/>
</dbReference>
<dbReference type="GO" id="GO:0019825">
    <property type="term" value="F:oxygen binding"/>
    <property type="evidence" value="ECO:0007669"/>
    <property type="project" value="InterPro"/>
</dbReference>
<dbReference type="EC" id="2.7.7.65" evidence="1"/>